<evidence type="ECO:0000313" key="4">
    <source>
        <dbReference type="EMBL" id="WDR01754.1"/>
    </source>
</evidence>
<dbReference type="InterPro" id="IPR001647">
    <property type="entry name" value="HTH_TetR"/>
</dbReference>
<dbReference type="InterPro" id="IPR009057">
    <property type="entry name" value="Homeodomain-like_sf"/>
</dbReference>
<dbReference type="Gene3D" id="1.10.10.60">
    <property type="entry name" value="Homeodomain-like"/>
    <property type="match status" value="1"/>
</dbReference>
<protein>
    <submittedName>
        <fullName evidence="4">TetR family transcriptional regulator</fullName>
    </submittedName>
</protein>
<dbReference type="SUPFAM" id="SSF46689">
    <property type="entry name" value="Homeodomain-like"/>
    <property type="match status" value="1"/>
</dbReference>
<accession>A0ABY7YKD2</accession>
<dbReference type="InterPro" id="IPR050109">
    <property type="entry name" value="HTH-type_TetR-like_transc_reg"/>
</dbReference>
<dbReference type="PANTHER" id="PTHR30055:SF235">
    <property type="entry name" value="TRANSCRIPTIONAL REGULATORY PROTEIN"/>
    <property type="match status" value="1"/>
</dbReference>
<dbReference type="SUPFAM" id="SSF48498">
    <property type="entry name" value="Tetracyclin repressor-like, C-terminal domain"/>
    <property type="match status" value="1"/>
</dbReference>
<feature type="DNA-binding region" description="H-T-H motif" evidence="2">
    <location>
        <begin position="28"/>
        <end position="47"/>
    </location>
</feature>
<dbReference type="PANTHER" id="PTHR30055">
    <property type="entry name" value="HTH-TYPE TRANSCRIPTIONAL REGULATOR RUTR"/>
    <property type="match status" value="1"/>
</dbReference>
<dbReference type="EMBL" id="CP118246">
    <property type="protein sequence ID" value="WDR01754.1"/>
    <property type="molecule type" value="Genomic_DNA"/>
</dbReference>
<gene>
    <name evidence="4" type="ORF">PSQ19_13535</name>
</gene>
<reference evidence="4 5" key="1">
    <citation type="submission" date="2023-02" db="EMBL/GenBank/DDBJ databases">
        <title>Devosia algicola sp. nov., isolated from the phycosphere of marine algae.</title>
        <authorList>
            <person name="Kim J.M."/>
            <person name="Lee J.K."/>
            <person name="Choi B.J."/>
            <person name="Bayburt H."/>
            <person name="Jeon C.O."/>
        </authorList>
    </citation>
    <scope>NUCLEOTIDE SEQUENCE [LARGE SCALE GENOMIC DNA]</scope>
    <source>
        <strain evidence="4 5">G20-9</strain>
    </source>
</reference>
<organism evidence="4 5">
    <name type="scientific">Devosia algicola</name>
    <dbReference type="NCBI Taxonomy" id="3026418"/>
    <lineage>
        <taxon>Bacteria</taxon>
        <taxon>Pseudomonadati</taxon>
        <taxon>Pseudomonadota</taxon>
        <taxon>Alphaproteobacteria</taxon>
        <taxon>Hyphomicrobiales</taxon>
        <taxon>Devosiaceae</taxon>
        <taxon>Devosia</taxon>
    </lineage>
</organism>
<proteinExistence type="predicted"/>
<evidence type="ECO:0000256" key="1">
    <source>
        <dbReference type="ARBA" id="ARBA00023125"/>
    </source>
</evidence>
<evidence type="ECO:0000256" key="2">
    <source>
        <dbReference type="PROSITE-ProRule" id="PRU00335"/>
    </source>
</evidence>
<dbReference type="InterPro" id="IPR036271">
    <property type="entry name" value="Tet_transcr_reg_TetR-rel_C_sf"/>
</dbReference>
<dbReference type="RefSeq" id="WP_282218164.1">
    <property type="nucleotide sequence ID" value="NZ_CP118246.1"/>
</dbReference>
<keyword evidence="5" id="KW-1185">Reference proteome</keyword>
<dbReference type="Pfam" id="PF00440">
    <property type="entry name" value="TetR_N"/>
    <property type="match status" value="1"/>
</dbReference>
<dbReference type="PRINTS" id="PR00455">
    <property type="entry name" value="HTHTETR"/>
</dbReference>
<dbReference type="InterPro" id="IPR041678">
    <property type="entry name" value="TetR_C_16"/>
</dbReference>
<evidence type="ECO:0000313" key="5">
    <source>
        <dbReference type="Proteomes" id="UP001220530"/>
    </source>
</evidence>
<sequence>MSKAAKTRERIIETAREQFSDAGYDRVTVRDIAAGAGCDPALIIRYFGSKDSLFAEAAQFDLHLPDLSTVAHQILGRALATHFCAIWEQDSGASGFPVLLRSAASNEIAAQKMRQIFAAQVLPALKPVVRRENLELTAALISSQLLGIALGRYILKLPPLVALSRQETHIPCRTGHSSQLPTARRLAGWPSAHATTLGNRVVVGVPSTNRC</sequence>
<dbReference type="Proteomes" id="UP001220530">
    <property type="component" value="Chromosome"/>
</dbReference>
<name>A0ABY7YKD2_9HYPH</name>
<dbReference type="Pfam" id="PF17920">
    <property type="entry name" value="TetR_C_16"/>
    <property type="match status" value="1"/>
</dbReference>
<evidence type="ECO:0000259" key="3">
    <source>
        <dbReference type="PROSITE" id="PS50977"/>
    </source>
</evidence>
<keyword evidence="1 2" id="KW-0238">DNA-binding</keyword>
<dbReference type="PROSITE" id="PS50977">
    <property type="entry name" value="HTH_TETR_2"/>
    <property type="match status" value="1"/>
</dbReference>
<dbReference type="Gene3D" id="1.10.357.10">
    <property type="entry name" value="Tetracycline Repressor, domain 2"/>
    <property type="match status" value="1"/>
</dbReference>
<feature type="domain" description="HTH tetR-type" evidence="3">
    <location>
        <begin position="5"/>
        <end position="65"/>
    </location>
</feature>